<evidence type="ECO:0000313" key="2">
    <source>
        <dbReference type="EMBL" id="JAQ15571.1"/>
    </source>
</evidence>
<dbReference type="SMART" id="SM00256">
    <property type="entry name" value="FBOX"/>
    <property type="match status" value="1"/>
</dbReference>
<dbReference type="InterPro" id="IPR036047">
    <property type="entry name" value="F-box-like_dom_sf"/>
</dbReference>
<dbReference type="InterPro" id="IPR001810">
    <property type="entry name" value="F-box_dom"/>
</dbReference>
<dbReference type="EMBL" id="GDHC01003058">
    <property type="protein sequence ID" value="JAQ15571.1"/>
    <property type="molecule type" value="Transcribed_RNA"/>
</dbReference>
<dbReference type="InterPro" id="IPR036322">
    <property type="entry name" value="WD40_repeat_dom_sf"/>
</dbReference>
<protein>
    <recommendedName>
        <fullName evidence="1">F-box domain-containing protein</fullName>
    </recommendedName>
</protein>
<dbReference type="SUPFAM" id="SSF81383">
    <property type="entry name" value="F-box domain"/>
    <property type="match status" value="1"/>
</dbReference>
<dbReference type="Pfam" id="PF12937">
    <property type="entry name" value="F-box-like"/>
    <property type="match status" value="1"/>
</dbReference>
<gene>
    <name evidence="2" type="ORF">g.32576</name>
</gene>
<accession>A0A146M721</accession>
<name>A0A146M721_LYGHE</name>
<dbReference type="PROSITE" id="PS50181">
    <property type="entry name" value="FBOX"/>
    <property type="match status" value="1"/>
</dbReference>
<evidence type="ECO:0000259" key="1">
    <source>
        <dbReference type="PROSITE" id="PS50181"/>
    </source>
</evidence>
<organism evidence="2">
    <name type="scientific">Lygus hesperus</name>
    <name type="common">Western plant bug</name>
    <dbReference type="NCBI Taxonomy" id="30085"/>
    <lineage>
        <taxon>Eukaryota</taxon>
        <taxon>Metazoa</taxon>
        <taxon>Ecdysozoa</taxon>
        <taxon>Arthropoda</taxon>
        <taxon>Hexapoda</taxon>
        <taxon>Insecta</taxon>
        <taxon>Pterygota</taxon>
        <taxon>Neoptera</taxon>
        <taxon>Paraneoptera</taxon>
        <taxon>Hemiptera</taxon>
        <taxon>Heteroptera</taxon>
        <taxon>Panheteroptera</taxon>
        <taxon>Cimicomorpha</taxon>
        <taxon>Miridae</taxon>
        <taxon>Mirini</taxon>
        <taxon>Lygus</taxon>
    </lineage>
</organism>
<reference evidence="2" key="1">
    <citation type="journal article" date="2016" name="Gigascience">
        <title>De novo construction of an expanded transcriptome assembly for the western tarnished plant bug, Lygus hesperus.</title>
        <authorList>
            <person name="Tassone E.E."/>
            <person name="Geib S.M."/>
            <person name="Hall B."/>
            <person name="Fabrick J.A."/>
            <person name="Brent C.S."/>
            <person name="Hull J.J."/>
        </authorList>
    </citation>
    <scope>NUCLEOTIDE SEQUENCE</scope>
</reference>
<sequence>MDISATGLEGESAVFDVVGNLPPELSQKILGYLSARDLARAAGVSRSWRALTNCLTLWRRHCRNEQWTTLNMVENYKSHIPPKLIKTGCDTLEPLCSWRINYEKNRGLPVAWAKNRTVRYRLTDPTDAPVTCISSDGVNLAMAKANGALTVLNVERLPYFVTEFNALLPAPILQVRLLGDFCVVQQHMLLQFFSITTGFLDAKCFDMGYSLIELMERTKWKPKHVEFRYKPGKMKDLFFELSADQVFVAVRDFQCVYVWGKNGKREDTIHINNRMCKMRDMVMHENQIYLIYAASRSIRHVTAYSVKERRWIFEVTTPLCKTQKLLIAQSLLIGVAVAGPGLTCTGVIIAWQRKDGIVLSERHTQEYVCFRTVTTSYELVIYAETTAVSIWEPRSNSILRKVSTFGNPVYLRNLAFTFVAIFTDRYAYVWDWFTGARCFRIYAVYDPDGGEFMWTNDNTLFMITEDDVVDMIGFS</sequence>
<dbReference type="SUPFAM" id="SSF50978">
    <property type="entry name" value="WD40 repeat-like"/>
    <property type="match status" value="1"/>
</dbReference>
<dbReference type="AlphaFoldDB" id="A0A146M721"/>
<proteinExistence type="predicted"/>
<dbReference type="Gene3D" id="1.20.1280.50">
    <property type="match status" value="1"/>
</dbReference>
<feature type="domain" description="F-box" evidence="1">
    <location>
        <begin position="15"/>
        <end position="61"/>
    </location>
</feature>